<evidence type="ECO:0000256" key="6">
    <source>
        <dbReference type="ARBA" id="ARBA00022989"/>
    </source>
</evidence>
<comment type="similarity">
    <text evidence="2">Belongs to the mitochondrial carrier (TC 2.A.29) family.</text>
</comment>
<reference evidence="9" key="1">
    <citation type="submission" date="2015-09" db="EMBL/GenBank/DDBJ databases">
        <authorList>
            <person name="Bertelli C."/>
        </authorList>
    </citation>
    <scope>NUCLEOTIDE SEQUENCE [LARGE SCALE GENOMIC DNA]</scope>
    <source>
        <strain evidence="9">KNic</strain>
    </source>
</reference>
<dbReference type="AlphaFoldDB" id="A0A0U5JBE3"/>
<gene>
    <name evidence="8" type="ORF">PNK_1117</name>
</gene>
<dbReference type="InterPro" id="IPR018108">
    <property type="entry name" value="MCP_transmembrane"/>
</dbReference>
<name>A0A0U5JBE3_9BACT</name>
<evidence type="ECO:0000256" key="4">
    <source>
        <dbReference type="ARBA" id="ARBA00022692"/>
    </source>
</evidence>
<keyword evidence="3" id="KW-0813">Transport</keyword>
<dbReference type="Gene3D" id="1.50.40.10">
    <property type="entry name" value="Mitochondrial carrier domain"/>
    <property type="match status" value="1"/>
</dbReference>
<proteinExistence type="inferred from homology"/>
<evidence type="ECO:0000256" key="1">
    <source>
        <dbReference type="ARBA" id="ARBA00004141"/>
    </source>
</evidence>
<dbReference type="InParanoid" id="A0A0U5JBE3"/>
<evidence type="ECO:0008006" key="10">
    <source>
        <dbReference type="Google" id="ProtNLM"/>
    </source>
</evidence>
<dbReference type="KEGG" id="pnl:PNK_1117"/>
<dbReference type="PATRIC" id="fig|389348.3.peg.1231"/>
<evidence type="ECO:0000256" key="3">
    <source>
        <dbReference type="ARBA" id="ARBA00022448"/>
    </source>
</evidence>
<evidence type="ECO:0000256" key="5">
    <source>
        <dbReference type="ARBA" id="ARBA00022737"/>
    </source>
</evidence>
<dbReference type="SUPFAM" id="SSF103506">
    <property type="entry name" value="Mitochondrial carrier"/>
    <property type="match status" value="1"/>
</dbReference>
<dbReference type="Proteomes" id="UP000069902">
    <property type="component" value="Chromosome cPNK"/>
</dbReference>
<comment type="subcellular location">
    <subcellularLocation>
        <location evidence="1">Membrane</location>
        <topology evidence="1">Multi-pass membrane protein</topology>
    </subcellularLocation>
</comment>
<keyword evidence="7" id="KW-0472">Membrane</keyword>
<dbReference type="RefSeq" id="WP_059060806.1">
    <property type="nucleotide sequence ID" value="NZ_LN879502.1"/>
</dbReference>
<evidence type="ECO:0000313" key="9">
    <source>
        <dbReference type="Proteomes" id="UP000069902"/>
    </source>
</evidence>
<organism evidence="8 9">
    <name type="scientific">Candidatus Protochlamydia naegleriophila</name>
    <dbReference type="NCBI Taxonomy" id="389348"/>
    <lineage>
        <taxon>Bacteria</taxon>
        <taxon>Pseudomonadati</taxon>
        <taxon>Chlamydiota</taxon>
        <taxon>Chlamydiia</taxon>
        <taxon>Parachlamydiales</taxon>
        <taxon>Parachlamydiaceae</taxon>
        <taxon>Candidatus Protochlamydia</taxon>
    </lineage>
</organism>
<dbReference type="GO" id="GO:0016020">
    <property type="term" value="C:membrane"/>
    <property type="evidence" value="ECO:0007669"/>
    <property type="project" value="UniProtKB-SubCell"/>
</dbReference>
<protein>
    <recommendedName>
        <fullName evidence="10">Mitochondrial carrier protein</fullName>
    </recommendedName>
</protein>
<keyword evidence="4" id="KW-0812">Transmembrane</keyword>
<dbReference type="STRING" id="389348.PNK_1117"/>
<evidence type="ECO:0000313" key="8">
    <source>
        <dbReference type="EMBL" id="CUI16734.1"/>
    </source>
</evidence>
<keyword evidence="5" id="KW-0677">Repeat</keyword>
<dbReference type="PANTHER" id="PTHR45667">
    <property type="entry name" value="S-ADENOSYLMETHIONINE MITOCHONDRIAL CARRIER PROTEIN"/>
    <property type="match status" value="1"/>
</dbReference>
<dbReference type="InterPro" id="IPR023395">
    <property type="entry name" value="MCP_dom_sf"/>
</dbReference>
<keyword evidence="9" id="KW-1185">Reference proteome</keyword>
<dbReference type="Pfam" id="PF00153">
    <property type="entry name" value="Mito_carr"/>
    <property type="match status" value="1"/>
</dbReference>
<accession>A0A0U5JBE3</accession>
<keyword evidence="6" id="KW-1133">Transmembrane helix</keyword>
<evidence type="ECO:0000256" key="2">
    <source>
        <dbReference type="ARBA" id="ARBA00006375"/>
    </source>
</evidence>
<evidence type="ECO:0000256" key="7">
    <source>
        <dbReference type="ARBA" id="ARBA00023136"/>
    </source>
</evidence>
<sequence length="279" mass="30864">MSFPILQSRFADLHEYQQKQIEGVAQGLAVGTIVPILINPLEKINTRLQVSAVKEPFFKALFQNPFKGLPVAVTNSVSKNIFLFGLIPCYRQLTERVITDQSHAKITADAFSALTLSYLLSPFQIMKARLYTQDNKNAVEIYRDIPKGRKIKTLLSGSSTTALKYTFYYPFFFFTADRLAKKLEGTPVPANATAGSIAGLGSAFFTYPLDLMAKKQKCCTTPATLFHIASNIYSESGCRGYFNGFAKASLPRFAIAGAATQTIISSISHTLNEWKKTKV</sequence>
<dbReference type="EMBL" id="LN879502">
    <property type="protein sequence ID" value="CUI16734.1"/>
    <property type="molecule type" value="Genomic_DNA"/>
</dbReference>